<evidence type="ECO:0000256" key="1">
    <source>
        <dbReference type="ARBA" id="ARBA00022679"/>
    </source>
</evidence>
<dbReference type="AlphaFoldDB" id="X6MNJ4"/>
<feature type="domain" description="Protein kinase" evidence="6">
    <location>
        <begin position="1"/>
        <end position="144"/>
    </location>
</feature>
<keyword evidence="2" id="KW-0547">Nucleotide-binding</keyword>
<protein>
    <recommendedName>
        <fullName evidence="6">Protein kinase domain-containing protein</fullName>
    </recommendedName>
</protein>
<gene>
    <name evidence="7" type="ORF">RFI_21791</name>
</gene>
<dbReference type="Proteomes" id="UP000023152">
    <property type="component" value="Unassembled WGS sequence"/>
</dbReference>
<dbReference type="InterPro" id="IPR011009">
    <property type="entry name" value="Kinase-like_dom_sf"/>
</dbReference>
<keyword evidence="5" id="KW-0175">Coiled coil</keyword>
<dbReference type="PANTHER" id="PTHR24348">
    <property type="entry name" value="SERINE/THREONINE-PROTEIN KINASE UNC-51-RELATED"/>
    <property type="match status" value="1"/>
</dbReference>
<evidence type="ECO:0000313" key="8">
    <source>
        <dbReference type="Proteomes" id="UP000023152"/>
    </source>
</evidence>
<dbReference type="GO" id="GO:0000407">
    <property type="term" value="C:phagophore assembly site"/>
    <property type="evidence" value="ECO:0007669"/>
    <property type="project" value="TreeGrafter"/>
</dbReference>
<evidence type="ECO:0000256" key="5">
    <source>
        <dbReference type="SAM" id="Coils"/>
    </source>
</evidence>
<evidence type="ECO:0000256" key="4">
    <source>
        <dbReference type="ARBA" id="ARBA00022840"/>
    </source>
</evidence>
<keyword evidence="3" id="KW-0418">Kinase</keyword>
<dbReference type="GO" id="GO:0005524">
    <property type="term" value="F:ATP binding"/>
    <property type="evidence" value="ECO:0007669"/>
    <property type="project" value="UniProtKB-KW"/>
</dbReference>
<name>X6MNJ4_RETFI</name>
<dbReference type="PANTHER" id="PTHR24348:SF22">
    <property type="entry name" value="NON-SPECIFIC SERINE_THREONINE PROTEIN KINASE"/>
    <property type="match status" value="1"/>
</dbReference>
<keyword evidence="4" id="KW-0067">ATP-binding</keyword>
<dbReference type="PROSITE" id="PS50011">
    <property type="entry name" value="PROTEIN_KINASE_DOM"/>
    <property type="match status" value="1"/>
</dbReference>
<comment type="caution">
    <text evidence="7">The sequence shown here is derived from an EMBL/GenBank/DDBJ whole genome shotgun (WGS) entry which is preliminary data.</text>
</comment>
<keyword evidence="1" id="KW-0808">Transferase</keyword>
<proteinExistence type="predicted"/>
<dbReference type="SMART" id="SM00220">
    <property type="entry name" value="S_TKc"/>
    <property type="match status" value="1"/>
</dbReference>
<dbReference type="GO" id="GO:0005776">
    <property type="term" value="C:autophagosome"/>
    <property type="evidence" value="ECO:0007669"/>
    <property type="project" value="TreeGrafter"/>
</dbReference>
<accession>X6MNJ4</accession>
<evidence type="ECO:0000256" key="2">
    <source>
        <dbReference type="ARBA" id="ARBA00022741"/>
    </source>
</evidence>
<evidence type="ECO:0000259" key="6">
    <source>
        <dbReference type="PROSITE" id="PS50011"/>
    </source>
</evidence>
<sequence>MKDVKPANILMSEESENARLKLSDFGHSRYLNDLSDRGVGVGTKHYKAPEIQDHNPHNELVDVWSFGATLYVILTNTFPFQVEFDTLLQAEKYHGTLQIPKHLSKDCQEFLKGLLRIRPENRLTWQSGEIKKKKGLEQFECEFLRKQIQKKLEEKKEEEWTSAKQKEVDKLNQLLAQKNEQLHSLKQQIIDHRFAFFFFFWY</sequence>
<organism evidence="7 8">
    <name type="scientific">Reticulomyxa filosa</name>
    <dbReference type="NCBI Taxonomy" id="46433"/>
    <lineage>
        <taxon>Eukaryota</taxon>
        <taxon>Sar</taxon>
        <taxon>Rhizaria</taxon>
        <taxon>Retaria</taxon>
        <taxon>Foraminifera</taxon>
        <taxon>Monothalamids</taxon>
        <taxon>Reticulomyxidae</taxon>
        <taxon>Reticulomyxa</taxon>
    </lineage>
</organism>
<dbReference type="GO" id="GO:0005829">
    <property type="term" value="C:cytosol"/>
    <property type="evidence" value="ECO:0007669"/>
    <property type="project" value="TreeGrafter"/>
</dbReference>
<dbReference type="Gene3D" id="1.10.510.10">
    <property type="entry name" value="Transferase(Phosphotransferase) domain 1"/>
    <property type="match status" value="1"/>
</dbReference>
<dbReference type="SUPFAM" id="SSF56112">
    <property type="entry name" value="Protein kinase-like (PK-like)"/>
    <property type="match status" value="1"/>
</dbReference>
<dbReference type="InterPro" id="IPR000719">
    <property type="entry name" value="Prot_kinase_dom"/>
</dbReference>
<dbReference type="GO" id="GO:0000045">
    <property type="term" value="P:autophagosome assembly"/>
    <property type="evidence" value="ECO:0007669"/>
    <property type="project" value="TreeGrafter"/>
</dbReference>
<reference evidence="7 8" key="1">
    <citation type="journal article" date="2013" name="Curr. Biol.">
        <title>The Genome of the Foraminiferan Reticulomyxa filosa.</title>
        <authorList>
            <person name="Glockner G."/>
            <person name="Hulsmann N."/>
            <person name="Schleicher M."/>
            <person name="Noegel A.A."/>
            <person name="Eichinger L."/>
            <person name="Gallinger C."/>
            <person name="Pawlowski J."/>
            <person name="Sierra R."/>
            <person name="Euteneuer U."/>
            <person name="Pillet L."/>
            <person name="Moustafa A."/>
            <person name="Platzer M."/>
            <person name="Groth M."/>
            <person name="Szafranski K."/>
            <person name="Schliwa M."/>
        </authorList>
    </citation>
    <scope>NUCLEOTIDE SEQUENCE [LARGE SCALE GENOMIC DNA]</scope>
</reference>
<keyword evidence="8" id="KW-1185">Reference proteome</keyword>
<dbReference type="GO" id="GO:0010506">
    <property type="term" value="P:regulation of autophagy"/>
    <property type="evidence" value="ECO:0007669"/>
    <property type="project" value="InterPro"/>
</dbReference>
<evidence type="ECO:0000256" key="3">
    <source>
        <dbReference type="ARBA" id="ARBA00022777"/>
    </source>
</evidence>
<dbReference type="EMBL" id="ASPP01018996">
    <property type="protein sequence ID" value="ETO15573.1"/>
    <property type="molecule type" value="Genomic_DNA"/>
</dbReference>
<dbReference type="OrthoDB" id="1668230at2759"/>
<dbReference type="Pfam" id="PF00069">
    <property type="entry name" value="Pkinase"/>
    <property type="match status" value="1"/>
</dbReference>
<dbReference type="InterPro" id="IPR045269">
    <property type="entry name" value="Atg1-like"/>
</dbReference>
<evidence type="ECO:0000313" key="7">
    <source>
        <dbReference type="EMBL" id="ETO15573.1"/>
    </source>
</evidence>
<dbReference type="GO" id="GO:0004674">
    <property type="term" value="F:protein serine/threonine kinase activity"/>
    <property type="evidence" value="ECO:0007669"/>
    <property type="project" value="InterPro"/>
</dbReference>
<feature type="coiled-coil region" evidence="5">
    <location>
        <begin position="141"/>
        <end position="188"/>
    </location>
</feature>
<dbReference type="GO" id="GO:0016020">
    <property type="term" value="C:membrane"/>
    <property type="evidence" value="ECO:0007669"/>
    <property type="project" value="TreeGrafter"/>
</dbReference>